<gene>
    <name evidence="2" type="ORF">BN77_p10824</name>
</gene>
<dbReference type="RefSeq" id="WP_007536905.1">
    <property type="nucleotide sequence ID" value="NZ_HF536773.1"/>
</dbReference>
<evidence type="ECO:0000313" key="2">
    <source>
        <dbReference type="EMBL" id="CCM79538.1"/>
    </source>
</evidence>
<keyword evidence="2" id="KW-0378">Hydrolase</keyword>
<dbReference type="STRING" id="1211777.BN77_p10824"/>
<dbReference type="InterPro" id="IPR006680">
    <property type="entry name" value="Amidohydro-rel"/>
</dbReference>
<dbReference type="Gene3D" id="2.30.40.10">
    <property type="entry name" value="Urease, subunit C, domain 1"/>
    <property type="match status" value="2"/>
</dbReference>
<dbReference type="PANTHER" id="PTHR43135:SF3">
    <property type="entry name" value="ALPHA-D-RIBOSE 1-METHYLPHOSPHONATE 5-TRIPHOSPHATE DIPHOSPHATASE"/>
    <property type="match status" value="1"/>
</dbReference>
<dbReference type="InterPro" id="IPR051781">
    <property type="entry name" value="Metallo-dep_Hydrolase"/>
</dbReference>
<dbReference type="HOGENOM" id="CLU_626827_0_0_5"/>
<dbReference type="PANTHER" id="PTHR43135">
    <property type="entry name" value="ALPHA-D-RIBOSE 1-METHYLPHOSPHONATE 5-TRIPHOSPHATE DIPHOSPHATASE"/>
    <property type="match status" value="1"/>
</dbReference>
<dbReference type="SUPFAM" id="SSF51338">
    <property type="entry name" value="Composite domain of metallo-dependent hydrolases"/>
    <property type="match status" value="1"/>
</dbReference>
<sequence length="461" mass="48655">MASELLVVNGQIVTGDGSTIHDIGYVRVRGHQIVEVAAGSPNAAVDAIVINAAGCTVIPGVINAHAHGCIIGPSMPSGSKPVPATDVEYFRNRHLLCGTTTLLNVCGLALPDEIDGDGLSRHPLDIHVTTAHTPSNIRAAMEIDGEGLGDRHLMATIEAMIDAGAKALGEAGGGQTLGGGAQDYRFIPEAVLAATGVRLSPRWARRLKETILGRALDGDSAAPAEVLEEMIAECGLASIIEPKLLVQLIRKTVMPPVALSLEGLAEIAASCERFGLPSIFHHALPTARTLIALADRHPSARIVAAHANHPSFEPEECISYARELKKRGVVIDVSTLDCIITRWRNAPANIDLLVAEGLVDTLSTDFAGGDFDSILAAVHRMVQRRHLTLARAVALSTGNVARVFPELAGDRGLLAAGKRADIAVVESHNLARVRHLIVNGRLTLQNGMAKEAAFQDVAHQP</sequence>
<dbReference type="Proteomes" id="UP000009319">
    <property type="component" value="Unassembled WGS sequence"/>
</dbReference>
<protein>
    <submittedName>
        <fullName evidence="2">Amidohydrolase 3</fullName>
    </submittedName>
</protein>
<dbReference type="GO" id="GO:0016810">
    <property type="term" value="F:hydrolase activity, acting on carbon-nitrogen (but not peptide) bonds"/>
    <property type="evidence" value="ECO:0007669"/>
    <property type="project" value="InterPro"/>
</dbReference>
<accession>K0PZU0</accession>
<evidence type="ECO:0000259" key="1">
    <source>
        <dbReference type="Pfam" id="PF01979"/>
    </source>
</evidence>
<dbReference type="SUPFAM" id="SSF51556">
    <property type="entry name" value="Metallo-dependent hydrolases"/>
    <property type="match status" value="1"/>
</dbReference>
<keyword evidence="3" id="KW-1185">Reference proteome</keyword>
<name>K0PZU0_9HYPH</name>
<comment type="caution">
    <text evidence="2">The sequence shown here is derived from an EMBL/GenBank/DDBJ whole genome shotgun (WGS) entry which is preliminary data.</text>
</comment>
<dbReference type="Gene3D" id="3.20.20.140">
    <property type="entry name" value="Metal-dependent hydrolases"/>
    <property type="match status" value="1"/>
</dbReference>
<dbReference type="InterPro" id="IPR011059">
    <property type="entry name" value="Metal-dep_hydrolase_composite"/>
</dbReference>
<dbReference type="Pfam" id="PF01979">
    <property type="entry name" value="Amidohydro_1"/>
    <property type="match status" value="1"/>
</dbReference>
<feature type="domain" description="Amidohydrolase-related" evidence="1">
    <location>
        <begin position="257"/>
        <end position="442"/>
    </location>
</feature>
<evidence type="ECO:0000313" key="3">
    <source>
        <dbReference type="Proteomes" id="UP000009319"/>
    </source>
</evidence>
<reference evidence="2 3" key="1">
    <citation type="journal article" date="2013" name="Genome Announc.">
        <title>Draft Genome Sequence of Rhizobium mesoamericanum STM3625, a Nitrogen-Fixing Symbiont of Mimosa pudica Isolated in French Guiana (South America).</title>
        <authorList>
            <person name="Moulin L."/>
            <person name="Mornico D."/>
            <person name="Melkonian R."/>
            <person name="Klonowska A."/>
        </authorList>
    </citation>
    <scope>NUCLEOTIDE SEQUENCE [LARGE SCALE GENOMIC DNA]</scope>
    <source>
        <strain evidence="2 3">STM3625</strain>
    </source>
</reference>
<dbReference type="InterPro" id="IPR032466">
    <property type="entry name" value="Metal_Hydrolase"/>
</dbReference>
<organism evidence="2 3">
    <name type="scientific">Rhizobium mesoamericanum STM3625</name>
    <dbReference type="NCBI Taxonomy" id="1211777"/>
    <lineage>
        <taxon>Bacteria</taxon>
        <taxon>Pseudomonadati</taxon>
        <taxon>Pseudomonadota</taxon>
        <taxon>Alphaproteobacteria</taxon>
        <taxon>Hyphomicrobiales</taxon>
        <taxon>Rhizobiaceae</taxon>
        <taxon>Rhizobium/Agrobacterium group</taxon>
        <taxon>Rhizobium</taxon>
    </lineage>
</organism>
<dbReference type="AlphaFoldDB" id="K0PZU0"/>
<dbReference type="EMBL" id="CANI01000045">
    <property type="protein sequence ID" value="CCM79538.1"/>
    <property type="molecule type" value="Genomic_DNA"/>
</dbReference>
<dbReference type="eggNOG" id="COG0402">
    <property type="taxonomic scope" value="Bacteria"/>
</dbReference>
<proteinExistence type="predicted"/>